<evidence type="ECO:0000313" key="4">
    <source>
        <dbReference type="EMBL" id="KAB3536039.1"/>
    </source>
</evidence>
<protein>
    <submittedName>
        <fullName evidence="4">NAD(P)H-dependent oxidoreductase</fullName>
    </submittedName>
</protein>
<gene>
    <name evidence="4" type="ORF">F8154_04565</name>
</gene>
<comment type="caution">
    <text evidence="4">The sequence shown here is derived from an EMBL/GenBank/DDBJ whole genome shotgun (WGS) entry which is preliminary data.</text>
</comment>
<organism evidence="4 5">
    <name type="scientific">Alkaliphilus pronyensis</name>
    <dbReference type="NCBI Taxonomy" id="1482732"/>
    <lineage>
        <taxon>Bacteria</taxon>
        <taxon>Bacillati</taxon>
        <taxon>Bacillota</taxon>
        <taxon>Clostridia</taxon>
        <taxon>Peptostreptococcales</taxon>
        <taxon>Natronincolaceae</taxon>
        <taxon>Alkaliphilus</taxon>
    </lineage>
</organism>
<dbReference type="RefSeq" id="WP_151860418.1">
    <property type="nucleotide sequence ID" value="NZ_WBZC01000013.1"/>
</dbReference>
<dbReference type="Gene3D" id="3.40.50.360">
    <property type="match status" value="1"/>
</dbReference>
<dbReference type="SUPFAM" id="SSF52218">
    <property type="entry name" value="Flavoproteins"/>
    <property type="match status" value="1"/>
</dbReference>
<dbReference type="InterPro" id="IPR029039">
    <property type="entry name" value="Flavoprotein-like_sf"/>
</dbReference>
<keyword evidence="1" id="KW-0285">Flavoprotein</keyword>
<dbReference type="Pfam" id="PF03358">
    <property type="entry name" value="FMN_red"/>
    <property type="match status" value="1"/>
</dbReference>
<dbReference type="InterPro" id="IPR051796">
    <property type="entry name" value="ISF_SsuE-like"/>
</dbReference>
<accession>A0A6I0F7U8</accession>
<dbReference type="GO" id="GO:0016491">
    <property type="term" value="F:oxidoreductase activity"/>
    <property type="evidence" value="ECO:0007669"/>
    <property type="project" value="InterPro"/>
</dbReference>
<dbReference type="PANTHER" id="PTHR43278">
    <property type="entry name" value="NAD(P)H-DEPENDENT FMN-CONTAINING OXIDOREDUCTASE YWQN-RELATED"/>
    <property type="match status" value="1"/>
</dbReference>
<dbReference type="PANTHER" id="PTHR43278:SF4">
    <property type="entry name" value="NAD(P)H-DEPENDENT FMN-CONTAINING OXIDOREDUCTASE YWQN-RELATED"/>
    <property type="match status" value="1"/>
</dbReference>
<proteinExistence type="predicted"/>
<dbReference type="InterPro" id="IPR005025">
    <property type="entry name" value="FMN_Rdtase-like_dom"/>
</dbReference>
<keyword evidence="2" id="KW-0288">FMN</keyword>
<dbReference type="OrthoDB" id="9805976at2"/>
<feature type="domain" description="NADPH-dependent FMN reductase-like" evidence="3">
    <location>
        <begin position="1"/>
        <end position="147"/>
    </location>
</feature>
<dbReference type="Proteomes" id="UP000432715">
    <property type="component" value="Unassembled WGS sequence"/>
</dbReference>
<evidence type="ECO:0000256" key="1">
    <source>
        <dbReference type="ARBA" id="ARBA00022630"/>
    </source>
</evidence>
<evidence type="ECO:0000313" key="5">
    <source>
        <dbReference type="Proteomes" id="UP000432715"/>
    </source>
</evidence>
<reference evidence="4 5" key="1">
    <citation type="submission" date="2019-10" db="EMBL/GenBank/DDBJ databases">
        <title>Alkaliphilus serpentinus sp. nov. and Alkaliphilus pronyensis sp. nov., two novel anaerobic alkaliphilic species isolated from the serpentinized-hosted hydrothermal field of the Prony Bay (New Caledonia).</title>
        <authorList>
            <person name="Postec A."/>
        </authorList>
    </citation>
    <scope>NUCLEOTIDE SEQUENCE [LARGE SCALE GENOMIC DNA]</scope>
    <source>
        <strain evidence="4 5">LacV</strain>
    </source>
</reference>
<dbReference type="AlphaFoldDB" id="A0A6I0F7U8"/>
<evidence type="ECO:0000256" key="2">
    <source>
        <dbReference type="ARBA" id="ARBA00022643"/>
    </source>
</evidence>
<dbReference type="EMBL" id="WBZC01000013">
    <property type="protein sequence ID" value="KAB3536039.1"/>
    <property type="molecule type" value="Genomic_DNA"/>
</dbReference>
<evidence type="ECO:0000259" key="3">
    <source>
        <dbReference type="Pfam" id="PF03358"/>
    </source>
</evidence>
<name>A0A6I0F7U8_9FIRM</name>
<sequence length="189" mass="20850">MDWVILDGSSKDNISARRVTDLLTRNLENKKITYNYFDLEDMNILACTGCGSCGSKTPGRCGFEDEIPSIIKAIANSKGIILLTPITFGGYSSLLKKAVDKFTLIGLPLYTVKNGNLLHPMRYGYHNLIGVGVGKDTTEGQKQAFKLLIERNALNMQSPHHKAITISLNNKSAEAENEIMDLVKEVSAW</sequence>
<keyword evidence="5" id="KW-1185">Reference proteome</keyword>